<reference evidence="2 3" key="1">
    <citation type="submission" date="2024-07" db="EMBL/GenBank/DDBJ databases">
        <title>The genome sequence of type strain Sediminicola arcticus GDMCC 1.2805.</title>
        <authorList>
            <person name="Liu Y."/>
        </authorList>
    </citation>
    <scope>NUCLEOTIDE SEQUENCE [LARGE SCALE GENOMIC DNA]</scope>
    <source>
        <strain evidence="2 3">GDMCC 1.2805</strain>
    </source>
</reference>
<organism evidence="2 3">
    <name type="scientific">Sediminicola arcticus</name>
    <dbReference type="NCBI Taxonomy" id="1574308"/>
    <lineage>
        <taxon>Bacteria</taxon>
        <taxon>Pseudomonadati</taxon>
        <taxon>Bacteroidota</taxon>
        <taxon>Flavobacteriia</taxon>
        <taxon>Flavobacteriales</taxon>
        <taxon>Flavobacteriaceae</taxon>
        <taxon>Sediminicola</taxon>
    </lineage>
</organism>
<name>A0ABV2SWQ9_9FLAO</name>
<feature type="transmembrane region" description="Helical" evidence="1">
    <location>
        <begin position="21"/>
        <end position="42"/>
    </location>
</feature>
<keyword evidence="1" id="KW-0812">Transmembrane</keyword>
<gene>
    <name evidence="2" type="ORF">ABXZ36_13125</name>
</gene>
<proteinExistence type="predicted"/>
<sequence>MIKFFRNIRQRLLTENKFSKYLIYAIGEIVLVVFGILIALQINTWNDERKAQKVEDNFFYDVLLDLKKDNANLNYYKKFHTKRITYLDTLLTYVRNPNKTMGIKKFGMYTEPLFYTVAPTSYETTFESAKSMGEFNNFKEKQLVKDLSQYYADFVQLENSFSSITRFVENQFEPLMYKLPEGYMSEDTGMLVINEEDVQEFYNKVASIKDNRKITYDYEIILKTPNTENYLIGDMGRSYTALGKIITRQEVLTKLERALNKTIKR</sequence>
<protein>
    <submittedName>
        <fullName evidence="2">DUF6090 family protein</fullName>
    </submittedName>
</protein>
<accession>A0ABV2SWQ9</accession>
<evidence type="ECO:0000256" key="1">
    <source>
        <dbReference type="SAM" id="Phobius"/>
    </source>
</evidence>
<dbReference type="RefSeq" id="WP_354616133.1">
    <property type="nucleotide sequence ID" value="NZ_JBEXAE010000006.1"/>
</dbReference>
<comment type="caution">
    <text evidence="2">The sequence shown here is derived from an EMBL/GenBank/DDBJ whole genome shotgun (WGS) entry which is preliminary data.</text>
</comment>
<dbReference type="InterPro" id="IPR045749">
    <property type="entry name" value="DUF6090"/>
</dbReference>
<dbReference type="Pfam" id="PF19578">
    <property type="entry name" value="DUF6090"/>
    <property type="match status" value="1"/>
</dbReference>
<evidence type="ECO:0000313" key="3">
    <source>
        <dbReference type="Proteomes" id="UP001549799"/>
    </source>
</evidence>
<dbReference type="EMBL" id="JBEXAE010000006">
    <property type="protein sequence ID" value="MET6991588.1"/>
    <property type="molecule type" value="Genomic_DNA"/>
</dbReference>
<keyword evidence="3" id="KW-1185">Reference proteome</keyword>
<keyword evidence="1" id="KW-1133">Transmembrane helix</keyword>
<keyword evidence="1" id="KW-0472">Membrane</keyword>
<dbReference type="Proteomes" id="UP001549799">
    <property type="component" value="Unassembled WGS sequence"/>
</dbReference>
<evidence type="ECO:0000313" key="2">
    <source>
        <dbReference type="EMBL" id="MET6991588.1"/>
    </source>
</evidence>